<keyword evidence="2" id="KW-1185">Reference proteome</keyword>
<reference evidence="1 2" key="1">
    <citation type="submission" date="2023-10" db="EMBL/GenBank/DDBJ databases">
        <title>Two novel species belonging to the OM43/NOR5 clade.</title>
        <authorList>
            <person name="Park M."/>
        </authorList>
    </citation>
    <scope>NUCLEOTIDE SEQUENCE [LARGE SCALE GENOMIC DNA]</scope>
    <source>
        <strain evidence="1 2">IMCC43200</strain>
    </source>
</reference>
<dbReference type="RefSeq" id="WP_407346703.1">
    <property type="nucleotide sequence ID" value="NZ_CP136864.1"/>
</dbReference>
<organism evidence="1 2">
    <name type="scientific">Congregibacter variabilis</name>
    <dbReference type="NCBI Taxonomy" id="3081200"/>
    <lineage>
        <taxon>Bacteria</taxon>
        <taxon>Pseudomonadati</taxon>
        <taxon>Pseudomonadota</taxon>
        <taxon>Gammaproteobacteria</taxon>
        <taxon>Cellvibrionales</taxon>
        <taxon>Halieaceae</taxon>
        <taxon>Congregibacter</taxon>
    </lineage>
</organism>
<dbReference type="Proteomes" id="UP001626537">
    <property type="component" value="Chromosome"/>
</dbReference>
<dbReference type="Gene3D" id="3.40.50.1450">
    <property type="entry name" value="HybD-like"/>
    <property type="match status" value="1"/>
</dbReference>
<gene>
    <name evidence="1" type="ORF">R0135_10025</name>
</gene>
<accession>A0ABZ0HY06</accession>
<dbReference type="SUPFAM" id="SSF53163">
    <property type="entry name" value="HybD-like"/>
    <property type="match status" value="1"/>
</dbReference>
<proteinExistence type="predicted"/>
<protein>
    <submittedName>
        <fullName evidence="1">Homospermidine synthase</fullName>
    </submittedName>
</protein>
<sequence>MSADNDATNNANKPLRRILIIAYGADSHADTLVASRLLERLRERSIADSWWLTLIEDAALRLEHALDLRPNDLAIFIDTSKHGKAPFEFNEILTRGAEPILPEADAVLPSDLLHALATIGRQGTLPPSFRLTMPLSSEASGEDIAPTSDTSITAAVDFLENLLGDTSNAHWRSETNS</sequence>
<name>A0ABZ0HY06_9GAMM</name>
<dbReference type="InterPro" id="IPR023430">
    <property type="entry name" value="Pept_HybD-like_dom_sf"/>
</dbReference>
<evidence type="ECO:0000313" key="2">
    <source>
        <dbReference type="Proteomes" id="UP001626537"/>
    </source>
</evidence>
<dbReference type="EMBL" id="CP136864">
    <property type="protein sequence ID" value="WOJ92124.1"/>
    <property type="molecule type" value="Genomic_DNA"/>
</dbReference>
<evidence type="ECO:0000313" key="1">
    <source>
        <dbReference type="EMBL" id="WOJ92124.1"/>
    </source>
</evidence>